<organism evidence="2 3">
    <name type="scientific">Microbacterium terricola</name>
    <dbReference type="NCBI Taxonomy" id="344163"/>
    <lineage>
        <taxon>Bacteria</taxon>
        <taxon>Bacillati</taxon>
        <taxon>Actinomycetota</taxon>
        <taxon>Actinomycetes</taxon>
        <taxon>Micrococcales</taxon>
        <taxon>Microbacteriaceae</taxon>
        <taxon>Microbacterium</taxon>
    </lineage>
</organism>
<name>A0ABM8E2Q3_9MICO</name>
<reference evidence="2 3" key="1">
    <citation type="submission" date="2022-12" db="EMBL/GenBank/DDBJ databases">
        <title>Microbacterium terricola strain KV-448 chromosome, complete genome.</title>
        <authorList>
            <person name="Oshima T."/>
            <person name="Moriya T."/>
            <person name="Bessho Y."/>
        </authorList>
    </citation>
    <scope>NUCLEOTIDE SEQUENCE [LARGE SCALE GENOMIC DNA]</scope>
    <source>
        <strain evidence="2 3">KV-448</strain>
    </source>
</reference>
<keyword evidence="3" id="KW-1185">Reference proteome</keyword>
<protein>
    <submittedName>
        <fullName evidence="2">Uncharacterized protein</fullName>
    </submittedName>
</protein>
<evidence type="ECO:0000256" key="1">
    <source>
        <dbReference type="SAM" id="MobiDB-lite"/>
    </source>
</evidence>
<dbReference type="Proteomes" id="UP001317779">
    <property type="component" value="Chromosome"/>
</dbReference>
<sequence length="285" mass="29945">MRVADNDATETAAGVGTIGSNKVRSKNGVARVGLKTIDEQAKKIWNVARTSEVAEVQIARALAGKADAKASGGGWRARIAMLRLYGIVDKTREGFFKMTDLGIALANTGDEAGHQQALRTAVVRIPANSLILKRYDGGELPGLDTLATEFEFGYSLSNADAKSAAQVFLASGKYAGLVSDGGHVSLDGTPSDLRDELEEEQGEDEDLSDSGIDGDTDAEQETPPPADTRGPRRDNPPPPPPPALPALTTSPVSLSVKLDMSGWAVDDVLRVLGALGYESTERAGS</sequence>
<feature type="compositionally biased region" description="Acidic residues" evidence="1">
    <location>
        <begin position="195"/>
        <end position="220"/>
    </location>
</feature>
<evidence type="ECO:0000313" key="2">
    <source>
        <dbReference type="EMBL" id="BDV32243.1"/>
    </source>
</evidence>
<feature type="region of interest" description="Disordered" evidence="1">
    <location>
        <begin position="183"/>
        <end position="250"/>
    </location>
</feature>
<accession>A0ABM8E2Q3</accession>
<dbReference type="EMBL" id="AP027141">
    <property type="protein sequence ID" value="BDV32243.1"/>
    <property type="molecule type" value="Genomic_DNA"/>
</dbReference>
<proteinExistence type="predicted"/>
<evidence type="ECO:0000313" key="3">
    <source>
        <dbReference type="Proteomes" id="UP001317779"/>
    </source>
</evidence>
<gene>
    <name evidence="2" type="ORF">Microterr_29030</name>
</gene>